<reference evidence="8" key="1">
    <citation type="submission" date="2018-08" db="EMBL/GenBank/DDBJ databases">
        <authorList>
            <person name="Rossello M."/>
        </authorList>
    </citation>
    <scope>NUCLEOTIDE SEQUENCE [LARGE SCALE GENOMIC DNA]</scope>
    <source>
        <strain evidence="8">cv. Chinese Spring</strain>
    </source>
</reference>
<dbReference type="Proteomes" id="UP000019116">
    <property type="component" value="Chromosome 6D"/>
</dbReference>
<dbReference type="SUPFAM" id="SSF101941">
    <property type="entry name" value="NAC domain"/>
    <property type="match status" value="1"/>
</dbReference>
<dbReference type="EnsemblPlants" id="TraesCS6D02G279400.1">
    <property type="protein sequence ID" value="TraesCS6D02G279400.1"/>
    <property type="gene ID" value="TraesCS6D02G279400"/>
</dbReference>
<dbReference type="InterPro" id="IPR003441">
    <property type="entry name" value="NAC-dom"/>
</dbReference>
<dbReference type="Gramene" id="TraesSTA6D03G03754540.1">
    <property type="protein sequence ID" value="TraesSTA6D03G03754540.1"/>
    <property type="gene ID" value="TraesSTA6D03G03754540"/>
</dbReference>
<dbReference type="Gramene" id="TraesARI6D03G03725840.1">
    <property type="protein sequence ID" value="TraesARI6D03G03725840.1"/>
    <property type="gene ID" value="TraesARI6D03G03725840"/>
</dbReference>
<dbReference type="GeneID" id="123141782"/>
<feature type="compositionally biased region" description="Basic and acidic residues" evidence="6">
    <location>
        <begin position="128"/>
        <end position="142"/>
    </location>
</feature>
<dbReference type="GO" id="GO:0005634">
    <property type="term" value="C:nucleus"/>
    <property type="evidence" value="ECO:0007669"/>
    <property type="project" value="UniProtKB-SubCell"/>
</dbReference>
<dbReference type="PANTHER" id="PTHR31719">
    <property type="entry name" value="NAC TRANSCRIPTION FACTOR 56"/>
    <property type="match status" value="1"/>
</dbReference>
<gene>
    <name evidence="8" type="primary">LOC123141782</name>
</gene>
<evidence type="ECO:0000259" key="7">
    <source>
        <dbReference type="PROSITE" id="PS51005"/>
    </source>
</evidence>
<evidence type="ECO:0000256" key="3">
    <source>
        <dbReference type="ARBA" id="ARBA00023125"/>
    </source>
</evidence>
<dbReference type="OrthoDB" id="696844at2759"/>
<dbReference type="Gramene" id="TraesNOR6D03G03802160.1">
    <property type="protein sequence ID" value="TraesNOR6D03G03802160.1"/>
    <property type="gene ID" value="TraesNOR6D03G03802160"/>
</dbReference>
<organism evidence="8">
    <name type="scientific">Triticum aestivum</name>
    <name type="common">Wheat</name>
    <dbReference type="NCBI Taxonomy" id="4565"/>
    <lineage>
        <taxon>Eukaryota</taxon>
        <taxon>Viridiplantae</taxon>
        <taxon>Streptophyta</taxon>
        <taxon>Embryophyta</taxon>
        <taxon>Tracheophyta</taxon>
        <taxon>Spermatophyta</taxon>
        <taxon>Magnoliopsida</taxon>
        <taxon>Liliopsida</taxon>
        <taxon>Poales</taxon>
        <taxon>Poaceae</taxon>
        <taxon>BOP clade</taxon>
        <taxon>Pooideae</taxon>
        <taxon>Triticodae</taxon>
        <taxon>Triticeae</taxon>
        <taxon>Triticinae</taxon>
        <taxon>Triticum</taxon>
    </lineage>
</organism>
<dbReference type="PANTHER" id="PTHR31719:SF243">
    <property type="entry name" value="NAC DOMAIN-CONTAINING PROTEIN"/>
    <property type="match status" value="1"/>
</dbReference>
<dbReference type="RefSeq" id="XP_044416793.1">
    <property type="nucleotide sequence ID" value="XM_044560858.1"/>
</dbReference>
<feature type="domain" description="NAC" evidence="7">
    <location>
        <begin position="58"/>
        <end position="223"/>
    </location>
</feature>
<comment type="subcellular location">
    <subcellularLocation>
        <location evidence="1">Nucleus</location>
    </subcellularLocation>
</comment>
<evidence type="ECO:0000256" key="6">
    <source>
        <dbReference type="SAM" id="MobiDB-lite"/>
    </source>
</evidence>
<dbReference type="Pfam" id="PF02365">
    <property type="entry name" value="NAM"/>
    <property type="match status" value="1"/>
</dbReference>
<dbReference type="Gramene" id="TraesLDM6D03G03765220.1">
    <property type="protein sequence ID" value="TraesLDM6D03G03765220.1"/>
    <property type="gene ID" value="TraesLDM6D03G03765220"/>
</dbReference>
<evidence type="ECO:0000256" key="4">
    <source>
        <dbReference type="ARBA" id="ARBA00023163"/>
    </source>
</evidence>
<dbReference type="PROSITE" id="PS51005">
    <property type="entry name" value="NAC"/>
    <property type="match status" value="1"/>
</dbReference>
<keyword evidence="4" id="KW-0804">Transcription</keyword>
<keyword evidence="3" id="KW-0238">DNA-binding</keyword>
<dbReference type="OMA" id="DAVRCND"/>
<proteinExistence type="predicted"/>
<evidence type="ECO:0000256" key="1">
    <source>
        <dbReference type="ARBA" id="ARBA00004123"/>
    </source>
</evidence>
<accession>A0A3B6QHM2</accession>
<dbReference type="Gene3D" id="2.170.150.80">
    <property type="entry name" value="NAC domain"/>
    <property type="match status" value="1"/>
</dbReference>
<dbReference type="Gramene" id="TraesCS6D02G279400.1">
    <property type="protein sequence ID" value="TraesCS6D02G279400.1"/>
    <property type="gene ID" value="TraesCS6D02G279400"/>
</dbReference>
<dbReference type="AlphaFoldDB" id="A0A3B6QHM2"/>
<keyword evidence="5" id="KW-0539">Nucleus</keyword>
<feature type="compositionally biased region" description="Basic and acidic residues" evidence="6">
    <location>
        <begin position="149"/>
        <end position="159"/>
    </location>
</feature>
<name>A0A3B6QHM2_WHEAT</name>
<dbReference type="Gramene" id="TraesWEE_scaffold_074550_01G000400.1">
    <property type="protein sequence ID" value="TraesWEE_scaffold_074550_01G000400.1"/>
    <property type="gene ID" value="TraesWEE_scaffold_074550_01G000400"/>
</dbReference>
<evidence type="ECO:0000256" key="5">
    <source>
        <dbReference type="ARBA" id="ARBA00023242"/>
    </source>
</evidence>
<dbReference type="Gramene" id="TraesLAC6D03G03711890.1">
    <property type="protein sequence ID" value="TraesLAC6D03G03711890.1"/>
    <property type="gene ID" value="TraesLAC6D03G03711890"/>
</dbReference>
<feature type="region of interest" description="Disordered" evidence="6">
    <location>
        <begin position="128"/>
        <end position="159"/>
    </location>
</feature>
<evidence type="ECO:0000313" key="9">
    <source>
        <dbReference type="Proteomes" id="UP000019116"/>
    </source>
</evidence>
<dbReference type="InterPro" id="IPR036093">
    <property type="entry name" value="NAC_dom_sf"/>
</dbReference>
<dbReference type="Gramene" id="TraesCS6D03G0664900.1">
    <property type="protein sequence ID" value="TraesCS6D03G0664900.1.CDS"/>
    <property type="gene ID" value="TraesCS6D03G0664900"/>
</dbReference>
<sequence>MAEEGGGAEEKAVVGAGEQEGQIVVAGAAYEEEETDGGGGAAGDEEIGRGDGQFIFIPPPGFRFRPSDDELIRYYLLPKLQGRGHAPNRAIIEHNVYQCHPDELVGQYRGRGEGKSFYFLSPRVRRYDNGDRPRRDTDDGRGRWKVSTGKKDMGEEKKVAGDGTTRYCMSVLNYFESPRGGGRKSEWLMRELTVPAYEIKLPKDGGPGGKTLDRYVMCKIYLKDDKGDDDEEAGPSSASPLHLHGPVEGDEGATSAELPKLSKKLAGKRPAEDQQLRHATAAARKRAHHSSKCLQIEPPAPPLQGNGMQAPFSTPGCSYYGGSGQPMLMGYHAGAAPMPRPMLAYNNGQVHVPRQQVAYNGQMPAMARQPAAYNGQVAYNGQMPAMARQPAAYNGQVAYNGQMPAMARQPAAYNGQVAYNGQMPAMARQPAAYNGQAPVMARQPLAYNGQVPVRQQQVAFNGQVRPPPCRLAGSPPNSYGQNLTMMARPSCPAGQAVNPQMQKQPETDEMREKRVLQQNLEEHLRMQSLTQQQQLAMASTQQQRQAMAFMMRQQQQWTMSFMMHQQQQHHQQQQQYLGGANANYYHHEGAMVLQTTSSSPGEAALVTADGSPVSTVVSVEGNEEDCNNNGDCSSHGREESAASPGGVTAPASASAEGDGPQRA</sequence>
<feature type="region of interest" description="Disordered" evidence="6">
    <location>
        <begin position="226"/>
        <end position="309"/>
    </location>
</feature>
<dbReference type="GO" id="GO:0006355">
    <property type="term" value="P:regulation of DNA-templated transcription"/>
    <property type="evidence" value="ECO:0007669"/>
    <property type="project" value="InterPro"/>
</dbReference>
<dbReference type="GO" id="GO:0003677">
    <property type="term" value="F:DNA binding"/>
    <property type="evidence" value="ECO:0007669"/>
    <property type="project" value="UniProtKB-KW"/>
</dbReference>
<evidence type="ECO:0000256" key="2">
    <source>
        <dbReference type="ARBA" id="ARBA00023015"/>
    </source>
</evidence>
<keyword evidence="9" id="KW-1185">Reference proteome</keyword>
<protein>
    <recommendedName>
        <fullName evidence="7">NAC domain-containing protein</fullName>
    </recommendedName>
</protein>
<reference evidence="8" key="2">
    <citation type="submission" date="2018-10" db="UniProtKB">
        <authorList>
            <consortium name="EnsemblPlants"/>
        </authorList>
    </citation>
    <scope>IDENTIFICATION</scope>
</reference>
<feature type="region of interest" description="Disordered" evidence="6">
    <location>
        <begin position="621"/>
        <end position="663"/>
    </location>
</feature>
<evidence type="ECO:0000313" key="8">
    <source>
        <dbReference type="EnsemblPlants" id="TraesCS6D02G279400.1"/>
    </source>
</evidence>
<dbReference type="KEGG" id="taes:123141782"/>
<keyword evidence="2" id="KW-0805">Transcription regulation</keyword>